<evidence type="ECO:0000313" key="2">
    <source>
        <dbReference type="EMBL" id="KAJ5093417.1"/>
    </source>
</evidence>
<dbReference type="Proteomes" id="UP001149165">
    <property type="component" value="Unassembled WGS sequence"/>
</dbReference>
<gene>
    <name evidence="2" type="ORF">N7456_009278</name>
</gene>
<sequence length="367" mass="41495">MPSRRSHVASSSLSPLSEIIKLEPEGEPWCAGYAPSQGRRCHARTNARGRSSAMMLLNEGTKDLRAGRNIDELLEDLAPHVLCTRFHQSQASDLAQRWKRKVRAYLDSQTNHTLSASPVRVSSRRADVEPTEAYIEERTTILYQRIHDTMEELKRLENIRRGQTAISAPRIARESIDTGTVVRSTSAESRSGRNTLDRRVRLDSTVFGTQVPTIAPPPVQAQVTRQIRAVPILSPRAQDPPTIPALGSLRNSEPHNEAPRTNRRDVEGECGICLCNLHDLERHTITYDELEEQSEESDSDSDSDDDGDHDEQTETENENEDGELTWCKACCGVNFHQACIDQWLRADQWRETDRAPTCPLCRSRWEH</sequence>
<protein>
    <recommendedName>
        <fullName evidence="4">RING-type domain-containing protein</fullName>
    </recommendedName>
</protein>
<accession>A0A9W9F4K2</accession>
<feature type="region of interest" description="Disordered" evidence="1">
    <location>
        <begin position="234"/>
        <end position="263"/>
    </location>
</feature>
<feature type="compositionally biased region" description="Basic and acidic residues" evidence="1">
    <location>
        <begin position="252"/>
        <end position="263"/>
    </location>
</feature>
<dbReference type="OrthoDB" id="8062037at2759"/>
<dbReference type="GO" id="GO:0061630">
    <property type="term" value="F:ubiquitin protein ligase activity"/>
    <property type="evidence" value="ECO:0007669"/>
    <property type="project" value="InterPro"/>
</dbReference>
<evidence type="ECO:0000256" key="1">
    <source>
        <dbReference type="SAM" id="MobiDB-lite"/>
    </source>
</evidence>
<organism evidence="2 3">
    <name type="scientific">Penicillium angulare</name>
    <dbReference type="NCBI Taxonomy" id="116970"/>
    <lineage>
        <taxon>Eukaryota</taxon>
        <taxon>Fungi</taxon>
        <taxon>Dikarya</taxon>
        <taxon>Ascomycota</taxon>
        <taxon>Pezizomycotina</taxon>
        <taxon>Eurotiomycetes</taxon>
        <taxon>Eurotiomycetidae</taxon>
        <taxon>Eurotiales</taxon>
        <taxon>Aspergillaceae</taxon>
        <taxon>Penicillium</taxon>
    </lineage>
</organism>
<reference evidence="2" key="1">
    <citation type="submission" date="2022-11" db="EMBL/GenBank/DDBJ databases">
        <authorList>
            <person name="Petersen C."/>
        </authorList>
    </citation>
    <scope>NUCLEOTIDE SEQUENCE</scope>
    <source>
        <strain evidence="2">IBT 30069</strain>
    </source>
</reference>
<dbReference type="PANTHER" id="PTHR21540">
    <property type="entry name" value="RING FINGER AND SWIM DOMAIN-CONTAINING PROTEIN 2"/>
    <property type="match status" value="1"/>
</dbReference>
<dbReference type="Gene3D" id="3.30.40.10">
    <property type="entry name" value="Zinc/RING finger domain, C3HC4 (zinc finger)"/>
    <property type="match status" value="1"/>
</dbReference>
<name>A0A9W9F4K2_9EURO</name>
<dbReference type="EMBL" id="JAPQKH010000006">
    <property type="protein sequence ID" value="KAJ5093417.1"/>
    <property type="molecule type" value="Genomic_DNA"/>
</dbReference>
<proteinExistence type="predicted"/>
<dbReference type="AlphaFoldDB" id="A0A9W9F4K2"/>
<comment type="caution">
    <text evidence="2">The sequence shown here is derived from an EMBL/GenBank/DDBJ whole genome shotgun (WGS) entry which is preliminary data.</text>
</comment>
<dbReference type="PANTHER" id="PTHR21540:SF0">
    <property type="entry name" value="PHD FAMILY PROTEIN"/>
    <property type="match status" value="1"/>
</dbReference>
<dbReference type="SUPFAM" id="SSF57850">
    <property type="entry name" value="RING/U-box"/>
    <property type="match status" value="1"/>
</dbReference>
<dbReference type="InterPro" id="IPR013083">
    <property type="entry name" value="Znf_RING/FYVE/PHD"/>
</dbReference>
<evidence type="ECO:0008006" key="4">
    <source>
        <dbReference type="Google" id="ProtNLM"/>
    </source>
</evidence>
<feature type="region of interest" description="Disordered" evidence="1">
    <location>
        <begin position="290"/>
        <end position="320"/>
    </location>
</feature>
<keyword evidence="3" id="KW-1185">Reference proteome</keyword>
<dbReference type="InterPro" id="IPR039903">
    <property type="entry name" value="Zswim2"/>
</dbReference>
<evidence type="ECO:0000313" key="3">
    <source>
        <dbReference type="Proteomes" id="UP001149165"/>
    </source>
</evidence>
<reference evidence="2" key="2">
    <citation type="journal article" date="2023" name="IMA Fungus">
        <title>Comparative genomic study of the Penicillium genus elucidates a diverse pangenome and 15 lateral gene transfer events.</title>
        <authorList>
            <person name="Petersen C."/>
            <person name="Sorensen T."/>
            <person name="Nielsen M.R."/>
            <person name="Sondergaard T.E."/>
            <person name="Sorensen J.L."/>
            <person name="Fitzpatrick D.A."/>
            <person name="Frisvad J.C."/>
            <person name="Nielsen K.L."/>
        </authorList>
    </citation>
    <scope>NUCLEOTIDE SEQUENCE</scope>
    <source>
        <strain evidence="2">IBT 30069</strain>
    </source>
</reference>